<protein>
    <recommendedName>
        <fullName evidence="3">TonB-dependent receptor</fullName>
    </recommendedName>
</protein>
<dbReference type="Proteomes" id="UP001161391">
    <property type="component" value="Unassembled WGS sequence"/>
</dbReference>
<sequence length="51" mass="5996">MKLIGLTRPDFDVELDFGINYFFARRHLDTDERFTFSDPIRSIYSIAGIPK</sequence>
<evidence type="ECO:0000313" key="2">
    <source>
        <dbReference type="Proteomes" id="UP001161391"/>
    </source>
</evidence>
<comment type="caution">
    <text evidence="1">The sequence shown here is derived from an EMBL/GenBank/DDBJ whole genome shotgun (WGS) entry which is preliminary data.</text>
</comment>
<evidence type="ECO:0000313" key="1">
    <source>
        <dbReference type="EMBL" id="GLQ24703.1"/>
    </source>
</evidence>
<organism evidence="1 2">
    <name type="scientific">Algimonas ampicilliniresistens</name>
    <dbReference type="NCBI Taxonomy" id="1298735"/>
    <lineage>
        <taxon>Bacteria</taxon>
        <taxon>Pseudomonadati</taxon>
        <taxon>Pseudomonadota</taxon>
        <taxon>Alphaproteobacteria</taxon>
        <taxon>Maricaulales</taxon>
        <taxon>Robiginitomaculaceae</taxon>
        <taxon>Algimonas</taxon>
    </lineage>
</organism>
<reference evidence="1" key="1">
    <citation type="journal article" date="2014" name="Int. J. Syst. Evol. Microbiol.">
        <title>Complete genome of a new Firmicutes species belonging to the dominant human colonic microbiota ('Ruminococcus bicirculans') reveals two chromosomes and a selective capacity to utilize plant glucans.</title>
        <authorList>
            <consortium name="NISC Comparative Sequencing Program"/>
            <person name="Wegmann U."/>
            <person name="Louis P."/>
            <person name="Goesmann A."/>
            <person name="Henrissat B."/>
            <person name="Duncan S.H."/>
            <person name="Flint H.J."/>
        </authorList>
    </citation>
    <scope>NUCLEOTIDE SEQUENCE</scope>
    <source>
        <strain evidence="1">NBRC 108219</strain>
    </source>
</reference>
<dbReference type="EMBL" id="BSNK01000002">
    <property type="protein sequence ID" value="GLQ24703.1"/>
    <property type="molecule type" value="Genomic_DNA"/>
</dbReference>
<accession>A0ABQ5VBA5</accession>
<gene>
    <name evidence="1" type="ORF">GCM10007853_25770</name>
</gene>
<proteinExistence type="predicted"/>
<keyword evidence="2" id="KW-1185">Reference proteome</keyword>
<evidence type="ECO:0008006" key="3">
    <source>
        <dbReference type="Google" id="ProtNLM"/>
    </source>
</evidence>
<reference evidence="1" key="2">
    <citation type="submission" date="2023-01" db="EMBL/GenBank/DDBJ databases">
        <title>Draft genome sequence of Algimonas ampicilliniresistens strain NBRC 108219.</title>
        <authorList>
            <person name="Sun Q."/>
            <person name="Mori K."/>
        </authorList>
    </citation>
    <scope>NUCLEOTIDE SEQUENCE</scope>
    <source>
        <strain evidence="1">NBRC 108219</strain>
    </source>
</reference>
<name>A0ABQ5VBA5_9PROT</name>